<dbReference type="RefSeq" id="WP_078694989.1">
    <property type="nucleotide sequence ID" value="NZ_FUWX01000045.1"/>
</dbReference>
<reference evidence="2 3" key="1">
    <citation type="submission" date="2017-02" db="EMBL/GenBank/DDBJ databases">
        <authorList>
            <person name="Peterson S.W."/>
        </authorList>
    </citation>
    <scope>NUCLEOTIDE SEQUENCE [LARGE SCALE GENOMIC DNA]</scope>
    <source>
        <strain evidence="2 3">ATCC 700028</strain>
    </source>
</reference>
<keyword evidence="3" id="KW-1185">Reference proteome</keyword>
<dbReference type="AlphaFoldDB" id="A0A1T4R6Q8"/>
<feature type="transmembrane region" description="Helical" evidence="1">
    <location>
        <begin position="55"/>
        <end position="73"/>
    </location>
</feature>
<keyword evidence="1" id="KW-0812">Transmembrane</keyword>
<dbReference type="Pfam" id="PF07784">
    <property type="entry name" value="DUF1622"/>
    <property type="match status" value="1"/>
</dbReference>
<name>A0A1T4R6Q8_9FUSO</name>
<dbReference type="EMBL" id="FUWX01000045">
    <property type="protein sequence ID" value="SKA11577.1"/>
    <property type="molecule type" value="Genomic_DNA"/>
</dbReference>
<feature type="transmembrane region" description="Helical" evidence="1">
    <location>
        <begin position="79"/>
        <end position="97"/>
    </location>
</feature>
<proteinExistence type="predicted"/>
<dbReference type="InterPro" id="IPR012427">
    <property type="entry name" value="DUF1622"/>
</dbReference>
<evidence type="ECO:0000313" key="3">
    <source>
        <dbReference type="Proteomes" id="UP000191153"/>
    </source>
</evidence>
<organism evidence="2 3">
    <name type="scientific">Cetobacterium ceti</name>
    <dbReference type="NCBI Taxonomy" id="180163"/>
    <lineage>
        <taxon>Bacteria</taxon>
        <taxon>Fusobacteriati</taxon>
        <taxon>Fusobacteriota</taxon>
        <taxon>Fusobacteriia</taxon>
        <taxon>Fusobacteriales</taxon>
        <taxon>Fusobacteriaceae</taxon>
        <taxon>Cetobacterium</taxon>
    </lineage>
</organism>
<accession>A0A1T4R6Q8</accession>
<feature type="transmembrane region" description="Helical" evidence="1">
    <location>
        <begin position="12"/>
        <end position="34"/>
    </location>
</feature>
<dbReference type="PANTHER" id="PTHR38468">
    <property type="entry name" value="SLL0939 PROTEIN"/>
    <property type="match status" value="1"/>
</dbReference>
<evidence type="ECO:0000256" key="1">
    <source>
        <dbReference type="SAM" id="Phobius"/>
    </source>
</evidence>
<keyword evidence="1" id="KW-0472">Membrane</keyword>
<gene>
    <name evidence="2" type="ORF">SAMN02745174_02595</name>
</gene>
<dbReference type="PANTHER" id="PTHR38468:SF1">
    <property type="entry name" value="SLL0939 PROTEIN"/>
    <property type="match status" value="1"/>
</dbReference>
<keyword evidence="1" id="KW-1133">Transmembrane helix</keyword>
<protein>
    <submittedName>
        <fullName evidence="2">Uncharacterized membrane protein</fullName>
    </submittedName>
</protein>
<evidence type="ECO:0000313" key="2">
    <source>
        <dbReference type="EMBL" id="SKA11577.1"/>
    </source>
</evidence>
<dbReference type="Proteomes" id="UP000191153">
    <property type="component" value="Unassembled WGS sequence"/>
</dbReference>
<sequence>MNKEFITIFHNILHYISFFFTGIAVLIIIFGFFLTIKRICFTKEKNRYRKNIKECFDHFVILGLQLLIVADIIDTIIAPDILSIVVVLIVVLIRTIMSWELRQEE</sequence>